<evidence type="ECO:0000313" key="2">
    <source>
        <dbReference type="Proteomes" id="UP001328733"/>
    </source>
</evidence>
<dbReference type="RefSeq" id="WP_332864205.1">
    <property type="nucleotide sequence ID" value="NZ_JBAFSM010000009.1"/>
</dbReference>
<gene>
    <name evidence="1" type="ORF">V0288_06380</name>
</gene>
<comment type="caution">
    <text evidence="1">The sequence shown here is derived from an EMBL/GenBank/DDBJ whole genome shotgun (WGS) entry which is preliminary data.</text>
</comment>
<reference evidence="1 2" key="1">
    <citation type="submission" date="2024-01" db="EMBL/GenBank/DDBJ databases">
        <title>Genomic insights into the taxonomy and metabolism of the cyanobacterium Pannus brasiliensis CCIBt3594.</title>
        <authorList>
            <person name="Machado M."/>
            <person name="Botero N.B."/>
            <person name="Andreote A.P.D."/>
            <person name="Feitosa A.M.T."/>
            <person name="Popin R."/>
            <person name="Sivonen K."/>
            <person name="Fiore M.F."/>
        </authorList>
    </citation>
    <scope>NUCLEOTIDE SEQUENCE [LARGE SCALE GENOMIC DNA]</scope>
    <source>
        <strain evidence="1 2">CCIBt3594</strain>
    </source>
</reference>
<evidence type="ECO:0000313" key="1">
    <source>
        <dbReference type="EMBL" id="MEG3436741.1"/>
    </source>
</evidence>
<keyword evidence="2" id="KW-1185">Reference proteome</keyword>
<name>A0AAW9QST9_9CHRO</name>
<accession>A0AAW9QST9</accession>
<dbReference type="Proteomes" id="UP001328733">
    <property type="component" value="Unassembled WGS sequence"/>
</dbReference>
<proteinExistence type="predicted"/>
<dbReference type="AlphaFoldDB" id="A0AAW9QST9"/>
<dbReference type="EMBL" id="JBAFSM010000009">
    <property type="protein sequence ID" value="MEG3436741.1"/>
    <property type="molecule type" value="Genomic_DNA"/>
</dbReference>
<protein>
    <submittedName>
        <fullName evidence="1">Uncharacterized protein</fullName>
    </submittedName>
</protein>
<organism evidence="1 2">
    <name type="scientific">Pannus brasiliensis CCIBt3594</name>
    <dbReference type="NCBI Taxonomy" id="1427578"/>
    <lineage>
        <taxon>Bacteria</taxon>
        <taxon>Bacillati</taxon>
        <taxon>Cyanobacteriota</taxon>
        <taxon>Cyanophyceae</taxon>
        <taxon>Oscillatoriophycideae</taxon>
        <taxon>Chroococcales</taxon>
        <taxon>Microcystaceae</taxon>
        <taxon>Pannus</taxon>
    </lineage>
</organism>
<sequence length="109" mass="12761">MLQQQFDQLMAITKELVYQGCEVLENKIIKKSYYRQGRDNSDKVIEECHEFCLESDKIVEKITKRKCDSAIFSKNQFVLPEGCSFGDPIEENYKYSLSRKGEVQTNPCY</sequence>